<dbReference type="Pfam" id="PF12746">
    <property type="entry name" value="GNAT_acetyltran"/>
    <property type="match status" value="1"/>
</dbReference>
<dbReference type="InterPro" id="IPR027365">
    <property type="entry name" value="GNAT_acetyltra_YdfB-like"/>
</dbReference>
<dbReference type="Gene3D" id="3.40.630.30">
    <property type="match status" value="1"/>
</dbReference>
<dbReference type="EC" id="2.3.1.-" evidence="1"/>
<comment type="caution">
    <text evidence="1">The sequence shown here is derived from an EMBL/GenBank/DDBJ whole genome shotgun (WGS) entry which is preliminary data.</text>
</comment>
<proteinExistence type="predicted"/>
<evidence type="ECO:0000313" key="2">
    <source>
        <dbReference type="Proteomes" id="UP001596233"/>
    </source>
</evidence>
<dbReference type="Proteomes" id="UP001596233">
    <property type="component" value="Unassembled WGS sequence"/>
</dbReference>
<name>A0ABW1V3P8_9BACL</name>
<sequence>MSQLPRSPPLVIHLCKRCVEKGISPYWDCSPDNTGSIGVAKTIGLSSSFDYKIFWYNLT</sequence>
<protein>
    <submittedName>
        <fullName evidence="1">GNAT family N-acetyltransferase</fullName>
        <ecNumber evidence="1">2.3.1.-</ecNumber>
    </submittedName>
</protein>
<dbReference type="GO" id="GO:0016746">
    <property type="term" value="F:acyltransferase activity"/>
    <property type="evidence" value="ECO:0007669"/>
    <property type="project" value="UniProtKB-KW"/>
</dbReference>
<keyword evidence="1" id="KW-0808">Transferase</keyword>
<dbReference type="RefSeq" id="WP_379234236.1">
    <property type="nucleotide sequence ID" value="NZ_JBHSTE010000003.1"/>
</dbReference>
<keyword evidence="2" id="KW-1185">Reference proteome</keyword>
<evidence type="ECO:0000313" key="1">
    <source>
        <dbReference type="EMBL" id="MFC6333118.1"/>
    </source>
</evidence>
<keyword evidence="1" id="KW-0012">Acyltransferase</keyword>
<dbReference type="EMBL" id="JBHSTE010000003">
    <property type="protein sequence ID" value="MFC6333118.1"/>
    <property type="molecule type" value="Genomic_DNA"/>
</dbReference>
<organism evidence="1 2">
    <name type="scientific">Paenibacillus septentrionalis</name>
    <dbReference type="NCBI Taxonomy" id="429342"/>
    <lineage>
        <taxon>Bacteria</taxon>
        <taxon>Bacillati</taxon>
        <taxon>Bacillota</taxon>
        <taxon>Bacilli</taxon>
        <taxon>Bacillales</taxon>
        <taxon>Paenibacillaceae</taxon>
        <taxon>Paenibacillus</taxon>
    </lineage>
</organism>
<accession>A0ABW1V3P8</accession>
<gene>
    <name evidence="1" type="ORF">ACFP56_10825</name>
</gene>
<reference evidence="2" key="1">
    <citation type="journal article" date="2019" name="Int. J. Syst. Evol. Microbiol.">
        <title>The Global Catalogue of Microorganisms (GCM) 10K type strain sequencing project: providing services to taxonomists for standard genome sequencing and annotation.</title>
        <authorList>
            <consortium name="The Broad Institute Genomics Platform"/>
            <consortium name="The Broad Institute Genome Sequencing Center for Infectious Disease"/>
            <person name="Wu L."/>
            <person name="Ma J."/>
        </authorList>
    </citation>
    <scope>NUCLEOTIDE SEQUENCE [LARGE SCALE GENOMIC DNA]</scope>
    <source>
        <strain evidence="2">PCU 280</strain>
    </source>
</reference>